<proteinExistence type="predicted"/>
<feature type="transmembrane region" description="Helical" evidence="2">
    <location>
        <begin position="57"/>
        <end position="77"/>
    </location>
</feature>
<keyword evidence="2" id="KW-0472">Membrane</keyword>
<comment type="caution">
    <text evidence="3">The sequence shown here is derived from an EMBL/GenBank/DDBJ whole genome shotgun (WGS) entry which is preliminary data.</text>
</comment>
<keyword evidence="2" id="KW-0812">Transmembrane</keyword>
<accession>A0ABP8XL36</accession>
<protein>
    <submittedName>
        <fullName evidence="3">Uncharacterized protein</fullName>
    </submittedName>
</protein>
<sequence>MSPPAPAPAAPASRVTTFLFALSVVFFLVAGLAIVVGQIVALAAGDATAARHWASAVAPYAFGGASVSGLLSFALSYKKGADGHTPSDGDDEDGRDDEVGEDNGRG</sequence>
<evidence type="ECO:0000256" key="1">
    <source>
        <dbReference type="SAM" id="MobiDB-lite"/>
    </source>
</evidence>
<keyword evidence="2" id="KW-1133">Transmembrane helix</keyword>
<reference evidence="4" key="1">
    <citation type="journal article" date="2019" name="Int. J. Syst. Evol. Microbiol.">
        <title>The Global Catalogue of Microorganisms (GCM) 10K type strain sequencing project: providing services to taxonomists for standard genome sequencing and annotation.</title>
        <authorList>
            <consortium name="The Broad Institute Genomics Platform"/>
            <consortium name="The Broad Institute Genome Sequencing Center for Infectious Disease"/>
            <person name="Wu L."/>
            <person name="Ma J."/>
        </authorList>
    </citation>
    <scope>NUCLEOTIDE SEQUENCE [LARGE SCALE GENOMIC DNA]</scope>
    <source>
        <strain evidence="4">JCM 18055</strain>
    </source>
</reference>
<gene>
    <name evidence="3" type="ORF">GCM10023215_56630</name>
</gene>
<dbReference type="EMBL" id="BAABIC010000025">
    <property type="protein sequence ID" value="GAA4708105.1"/>
    <property type="molecule type" value="Genomic_DNA"/>
</dbReference>
<evidence type="ECO:0000313" key="3">
    <source>
        <dbReference type="EMBL" id="GAA4708105.1"/>
    </source>
</evidence>
<dbReference type="Proteomes" id="UP001500325">
    <property type="component" value="Unassembled WGS sequence"/>
</dbReference>
<organism evidence="3 4">
    <name type="scientific">Pseudonocardia yuanmonensis</name>
    <dbReference type="NCBI Taxonomy" id="1095914"/>
    <lineage>
        <taxon>Bacteria</taxon>
        <taxon>Bacillati</taxon>
        <taxon>Actinomycetota</taxon>
        <taxon>Actinomycetes</taxon>
        <taxon>Pseudonocardiales</taxon>
        <taxon>Pseudonocardiaceae</taxon>
        <taxon>Pseudonocardia</taxon>
    </lineage>
</organism>
<feature type="transmembrane region" description="Helical" evidence="2">
    <location>
        <begin position="20"/>
        <end position="45"/>
    </location>
</feature>
<feature type="compositionally biased region" description="Acidic residues" evidence="1">
    <location>
        <begin position="88"/>
        <end position="106"/>
    </location>
</feature>
<feature type="region of interest" description="Disordered" evidence="1">
    <location>
        <begin position="81"/>
        <end position="106"/>
    </location>
</feature>
<name>A0ABP8XL36_9PSEU</name>
<evidence type="ECO:0000256" key="2">
    <source>
        <dbReference type="SAM" id="Phobius"/>
    </source>
</evidence>
<keyword evidence="4" id="KW-1185">Reference proteome</keyword>
<evidence type="ECO:0000313" key="4">
    <source>
        <dbReference type="Proteomes" id="UP001500325"/>
    </source>
</evidence>